<dbReference type="EMBL" id="QVIG01000001">
    <property type="protein sequence ID" value="RGD62069.1"/>
    <property type="molecule type" value="Genomic_DNA"/>
</dbReference>
<evidence type="ECO:0000313" key="2">
    <source>
        <dbReference type="EMBL" id="RGD62069.1"/>
    </source>
</evidence>
<organism evidence="2 3">
    <name type="scientific">Kitasatospora xanthocidica</name>
    <dbReference type="NCBI Taxonomy" id="83382"/>
    <lineage>
        <taxon>Bacteria</taxon>
        <taxon>Bacillati</taxon>
        <taxon>Actinomycetota</taxon>
        <taxon>Actinomycetes</taxon>
        <taxon>Kitasatosporales</taxon>
        <taxon>Streptomycetaceae</taxon>
        <taxon>Kitasatospora</taxon>
    </lineage>
</organism>
<feature type="compositionally biased region" description="Pro residues" evidence="1">
    <location>
        <begin position="1"/>
        <end position="11"/>
    </location>
</feature>
<gene>
    <name evidence="2" type="ORF">DR950_33845</name>
</gene>
<evidence type="ECO:0000256" key="1">
    <source>
        <dbReference type="SAM" id="MobiDB-lite"/>
    </source>
</evidence>
<reference evidence="2 3" key="1">
    <citation type="submission" date="2018-08" db="EMBL/GenBank/DDBJ databases">
        <title>Diversity &amp; Physiological Properties of Lignin-Decomposing Actinobacteria from Soil.</title>
        <authorList>
            <person name="Roh S.G."/>
            <person name="Kim S.B."/>
        </authorList>
    </citation>
    <scope>NUCLEOTIDE SEQUENCE [LARGE SCALE GENOMIC DNA]</scope>
    <source>
        <strain evidence="2 3">MMS17-GH009</strain>
    </source>
</reference>
<dbReference type="Pfam" id="PF13830">
    <property type="entry name" value="DUF4192"/>
    <property type="match status" value="1"/>
</dbReference>
<dbReference type="Proteomes" id="UP000263377">
    <property type="component" value="Unassembled WGS sequence"/>
</dbReference>
<dbReference type="InterPro" id="IPR025447">
    <property type="entry name" value="DUF4192"/>
</dbReference>
<accession>A0A373A1W9</accession>
<evidence type="ECO:0000313" key="3">
    <source>
        <dbReference type="Proteomes" id="UP000263377"/>
    </source>
</evidence>
<sequence>MASAAPPPARPHSPLERGTVMSDSSNAPVAIEAAGLADFVAGALGREPAGQIAVVELGDPLRVYLADIPEGRHGSARSSAFARAFIGDIAGMRATGRGQRDVALLIYARDGHGLKDVRPYNALWLNLLVVCKQRGLNVVASQFIIPTQWWGLPSIGETGPGTPRAAARQTADGGPAVGAKGVADVVADAVRAFARELEAGHEAAKRSLKPLLAAVLTGRRDVEDLSDQEAVRLLLAVQNGDILYAASTYCEPEEVKRAAPLWSRVARLCVDPYRRMAAAPLTLLGIALLLDGDVPAAAGAAFLALEVKPGDEEAQVLLGLVFRAELEQVVRAPVSVAEALRAALREDREE</sequence>
<feature type="region of interest" description="Disordered" evidence="1">
    <location>
        <begin position="1"/>
        <end position="22"/>
    </location>
</feature>
<name>A0A373A1W9_9ACTN</name>
<proteinExistence type="predicted"/>
<comment type="caution">
    <text evidence="2">The sequence shown here is derived from an EMBL/GenBank/DDBJ whole genome shotgun (WGS) entry which is preliminary data.</text>
</comment>
<dbReference type="AlphaFoldDB" id="A0A373A1W9"/>
<keyword evidence="3" id="KW-1185">Reference proteome</keyword>
<protein>
    <submittedName>
        <fullName evidence="2">DUF4192 family protein</fullName>
    </submittedName>
</protein>